<dbReference type="RefSeq" id="WP_119791123.1">
    <property type="nucleotide sequence ID" value="NZ_QYZD01000002.1"/>
</dbReference>
<dbReference type="GO" id="GO:0015940">
    <property type="term" value="P:pantothenate biosynthetic process"/>
    <property type="evidence" value="ECO:0007669"/>
    <property type="project" value="UniProtKB-UniPathway"/>
</dbReference>
<evidence type="ECO:0000256" key="7">
    <source>
        <dbReference type="ARBA" id="ARBA00022857"/>
    </source>
</evidence>
<dbReference type="AlphaFoldDB" id="A0A3A3H3L9"/>
<evidence type="ECO:0000256" key="11">
    <source>
        <dbReference type="RuleBase" id="RU362068"/>
    </source>
</evidence>
<comment type="caution">
    <text evidence="14">The sequence shown here is derived from an EMBL/GenBank/DDBJ whole genome shotgun (WGS) entry which is preliminary data.</text>
</comment>
<dbReference type="EC" id="1.1.1.169" evidence="4 11"/>
<organism evidence="14 15">
    <name type="scientific">Paenibacillus thiaminolyticus</name>
    <name type="common">Bacillus thiaminolyticus</name>
    <dbReference type="NCBI Taxonomy" id="49283"/>
    <lineage>
        <taxon>Bacteria</taxon>
        <taxon>Bacillati</taxon>
        <taxon>Bacillota</taxon>
        <taxon>Bacilli</taxon>
        <taxon>Bacillales</taxon>
        <taxon>Paenibacillaceae</taxon>
        <taxon>Paenibacillus</taxon>
    </lineage>
</organism>
<name>A0A3A3H3L9_PANTH</name>
<dbReference type="Pfam" id="PF02558">
    <property type="entry name" value="ApbA"/>
    <property type="match status" value="1"/>
</dbReference>
<feature type="domain" description="Ketopantoate reductase C-terminal" evidence="13">
    <location>
        <begin position="196"/>
        <end position="318"/>
    </location>
</feature>
<comment type="similarity">
    <text evidence="3 11">Belongs to the ketopantoate reductase family.</text>
</comment>
<evidence type="ECO:0000259" key="12">
    <source>
        <dbReference type="Pfam" id="PF02558"/>
    </source>
</evidence>
<dbReference type="InterPro" id="IPR013328">
    <property type="entry name" value="6PGD_dom2"/>
</dbReference>
<dbReference type="SUPFAM" id="SSF51735">
    <property type="entry name" value="NAD(P)-binding Rossmann-fold domains"/>
    <property type="match status" value="1"/>
</dbReference>
<dbReference type="Gene3D" id="1.10.1040.10">
    <property type="entry name" value="N-(1-d-carboxylethyl)-l-norvaline Dehydrogenase, domain 2"/>
    <property type="match status" value="1"/>
</dbReference>
<dbReference type="Pfam" id="PF08546">
    <property type="entry name" value="ApbA_C"/>
    <property type="match status" value="1"/>
</dbReference>
<evidence type="ECO:0000256" key="3">
    <source>
        <dbReference type="ARBA" id="ARBA00007870"/>
    </source>
</evidence>
<evidence type="ECO:0000256" key="10">
    <source>
        <dbReference type="ARBA" id="ARBA00048793"/>
    </source>
</evidence>
<dbReference type="InterPro" id="IPR050838">
    <property type="entry name" value="Ketopantoate_reductase"/>
</dbReference>
<sequence>MIVDIIGGGALGLLFAGRLLAGGQTGVRLWTRTEEQAEKIRTEGVEVVELSGQRSHYEGVEAFPLPSAPARLSRHGLEAGMVWLFVKQTHIGPELLTVLAKMPRQPGATLVCFQNGVGHAEALAEVWPAPSLAVAVTTEAAAREGANRIRHTGSGATWIGPASVEENARSHALNFSCICAKKLLEKAGIETFVSNNIEDMVYQKLLVNAVINPLTALLRVKNGELLDEAERMELMRDLLGEAAGVYHAAGIPVNEEEAWKRIMDVCRLTAGNTSSMLQDILAGRPTECEAITGAIIRLGARYGAGTPLHQTIYRLIRAGEPRHR</sequence>
<evidence type="ECO:0000259" key="13">
    <source>
        <dbReference type="Pfam" id="PF08546"/>
    </source>
</evidence>
<evidence type="ECO:0000256" key="4">
    <source>
        <dbReference type="ARBA" id="ARBA00013014"/>
    </source>
</evidence>
<keyword evidence="7 11" id="KW-0521">NADP</keyword>
<dbReference type="EMBL" id="QYZD01000002">
    <property type="protein sequence ID" value="RJG26092.1"/>
    <property type="molecule type" value="Genomic_DNA"/>
</dbReference>
<evidence type="ECO:0000256" key="9">
    <source>
        <dbReference type="ARBA" id="ARBA00032024"/>
    </source>
</evidence>
<dbReference type="GO" id="GO:0005737">
    <property type="term" value="C:cytoplasm"/>
    <property type="evidence" value="ECO:0007669"/>
    <property type="project" value="TreeGrafter"/>
</dbReference>
<dbReference type="UniPathway" id="UPA00028">
    <property type="reaction ID" value="UER00004"/>
</dbReference>
<dbReference type="PANTHER" id="PTHR43765:SF2">
    <property type="entry name" value="2-DEHYDROPANTOATE 2-REDUCTASE"/>
    <property type="match status" value="1"/>
</dbReference>
<comment type="catalytic activity">
    <reaction evidence="10 11">
        <text>(R)-pantoate + NADP(+) = 2-dehydropantoate + NADPH + H(+)</text>
        <dbReference type="Rhea" id="RHEA:16233"/>
        <dbReference type="ChEBI" id="CHEBI:11561"/>
        <dbReference type="ChEBI" id="CHEBI:15378"/>
        <dbReference type="ChEBI" id="CHEBI:15980"/>
        <dbReference type="ChEBI" id="CHEBI:57783"/>
        <dbReference type="ChEBI" id="CHEBI:58349"/>
        <dbReference type="EC" id="1.1.1.169"/>
    </reaction>
</comment>
<dbReference type="InterPro" id="IPR013332">
    <property type="entry name" value="KPR_N"/>
</dbReference>
<dbReference type="FunFam" id="1.10.1040.10:FF:000017">
    <property type="entry name" value="2-dehydropantoate 2-reductase"/>
    <property type="match status" value="1"/>
</dbReference>
<accession>A0A3A3H3L9</accession>
<dbReference type="SUPFAM" id="SSF48179">
    <property type="entry name" value="6-phosphogluconate dehydrogenase C-terminal domain-like"/>
    <property type="match status" value="1"/>
</dbReference>
<dbReference type="PANTHER" id="PTHR43765">
    <property type="entry name" value="2-DEHYDROPANTOATE 2-REDUCTASE-RELATED"/>
    <property type="match status" value="1"/>
</dbReference>
<dbReference type="OrthoDB" id="9800163at2"/>
<protein>
    <recommendedName>
        <fullName evidence="5 11">2-dehydropantoate 2-reductase</fullName>
        <ecNumber evidence="4 11">1.1.1.169</ecNumber>
    </recommendedName>
    <alternativeName>
        <fullName evidence="9 11">Ketopantoate reductase</fullName>
    </alternativeName>
</protein>
<evidence type="ECO:0000256" key="6">
    <source>
        <dbReference type="ARBA" id="ARBA00022655"/>
    </source>
</evidence>
<feature type="domain" description="Ketopantoate reductase N-terminal" evidence="12">
    <location>
        <begin position="5"/>
        <end position="162"/>
    </location>
</feature>
<keyword evidence="8 11" id="KW-0560">Oxidoreductase</keyword>
<keyword evidence="6 11" id="KW-0566">Pantothenate biosynthesis</keyword>
<dbReference type="GO" id="GO:0050661">
    <property type="term" value="F:NADP binding"/>
    <property type="evidence" value="ECO:0007669"/>
    <property type="project" value="TreeGrafter"/>
</dbReference>
<evidence type="ECO:0000313" key="14">
    <source>
        <dbReference type="EMBL" id="RJG26092.1"/>
    </source>
</evidence>
<dbReference type="InterPro" id="IPR013752">
    <property type="entry name" value="KPA_reductase"/>
</dbReference>
<dbReference type="NCBIfam" id="TIGR00745">
    <property type="entry name" value="apbA_panE"/>
    <property type="match status" value="1"/>
</dbReference>
<dbReference type="InterPro" id="IPR036291">
    <property type="entry name" value="NAD(P)-bd_dom_sf"/>
</dbReference>
<evidence type="ECO:0000256" key="8">
    <source>
        <dbReference type="ARBA" id="ARBA00023002"/>
    </source>
</evidence>
<evidence type="ECO:0000256" key="1">
    <source>
        <dbReference type="ARBA" id="ARBA00002919"/>
    </source>
</evidence>
<gene>
    <name evidence="14" type="ORF">DQX05_04170</name>
</gene>
<reference evidence="14 15" key="1">
    <citation type="submission" date="2018-09" db="EMBL/GenBank/DDBJ databases">
        <title>Paenibacillus SK2017-BO5.</title>
        <authorList>
            <person name="Piskunova J.V."/>
            <person name="Dubiley S.A."/>
            <person name="Severinov K.V."/>
        </authorList>
    </citation>
    <scope>NUCLEOTIDE SEQUENCE [LARGE SCALE GENOMIC DNA]</scope>
    <source>
        <strain evidence="14 15">BO5</strain>
    </source>
</reference>
<comment type="function">
    <text evidence="1 11">Catalyzes the NADPH-dependent reduction of ketopantoate into pantoic acid.</text>
</comment>
<evidence type="ECO:0000256" key="2">
    <source>
        <dbReference type="ARBA" id="ARBA00004994"/>
    </source>
</evidence>
<dbReference type="Gene3D" id="3.40.50.720">
    <property type="entry name" value="NAD(P)-binding Rossmann-like Domain"/>
    <property type="match status" value="1"/>
</dbReference>
<dbReference type="InterPro" id="IPR003710">
    <property type="entry name" value="ApbA"/>
</dbReference>
<dbReference type="Proteomes" id="UP000266177">
    <property type="component" value="Unassembled WGS sequence"/>
</dbReference>
<evidence type="ECO:0000313" key="15">
    <source>
        <dbReference type="Proteomes" id="UP000266177"/>
    </source>
</evidence>
<dbReference type="InterPro" id="IPR008927">
    <property type="entry name" value="6-PGluconate_DH-like_C_sf"/>
</dbReference>
<proteinExistence type="inferred from homology"/>
<comment type="pathway">
    <text evidence="2 11">Cofactor biosynthesis; (R)-pantothenate biosynthesis; (R)-pantoate from 3-methyl-2-oxobutanoate: step 2/2.</text>
</comment>
<dbReference type="GO" id="GO:0008677">
    <property type="term" value="F:2-dehydropantoate 2-reductase activity"/>
    <property type="evidence" value="ECO:0007669"/>
    <property type="project" value="UniProtKB-EC"/>
</dbReference>
<evidence type="ECO:0000256" key="5">
    <source>
        <dbReference type="ARBA" id="ARBA00019465"/>
    </source>
</evidence>